<evidence type="ECO:0000256" key="3">
    <source>
        <dbReference type="ARBA" id="ARBA00021347"/>
    </source>
</evidence>
<evidence type="ECO:0000313" key="5">
    <source>
        <dbReference type="EMBL" id="ROV95071.1"/>
    </source>
</evidence>
<dbReference type="GO" id="GO:0005634">
    <property type="term" value="C:nucleus"/>
    <property type="evidence" value="ECO:0007669"/>
    <property type="project" value="UniProtKB-SubCell"/>
</dbReference>
<dbReference type="EMBL" id="LJZO01000025">
    <property type="protein sequence ID" value="ROV95071.1"/>
    <property type="molecule type" value="Genomic_DNA"/>
</dbReference>
<evidence type="ECO:0000313" key="6">
    <source>
        <dbReference type="Proteomes" id="UP000284375"/>
    </source>
</evidence>
<dbReference type="AlphaFoldDB" id="A0A423VVM4"/>
<organism evidence="5 6">
    <name type="scientific">Cytospora chrysosperma</name>
    <name type="common">Cytospora canker fungus</name>
    <name type="synonym">Sphaeria chrysosperma</name>
    <dbReference type="NCBI Taxonomy" id="252740"/>
    <lineage>
        <taxon>Eukaryota</taxon>
        <taxon>Fungi</taxon>
        <taxon>Dikarya</taxon>
        <taxon>Ascomycota</taxon>
        <taxon>Pezizomycotina</taxon>
        <taxon>Sordariomycetes</taxon>
        <taxon>Sordariomycetidae</taxon>
        <taxon>Diaporthales</taxon>
        <taxon>Cytosporaceae</taxon>
        <taxon>Cytospora</taxon>
    </lineage>
</organism>
<dbReference type="PANTHER" id="PTHR20648">
    <property type="entry name" value="ELONGIN-C"/>
    <property type="match status" value="1"/>
</dbReference>
<dbReference type="FunFam" id="3.30.710.10:FF:000035">
    <property type="entry name" value="Elongin C transcription elongation factor"/>
    <property type="match status" value="1"/>
</dbReference>
<dbReference type="SUPFAM" id="SSF54695">
    <property type="entry name" value="POZ domain"/>
    <property type="match status" value="1"/>
</dbReference>
<evidence type="ECO:0000256" key="1">
    <source>
        <dbReference type="ARBA" id="ARBA00004123"/>
    </source>
</evidence>
<keyword evidence="6" id="KW-1185">Reference proteome</keyword>
<evidence type="ECO:0000256" key="2">
    <source>
        <dbReference type="ARBA" id="ARBA00009993"/>
    </source>
</evidence>
<evidence type="ECO:0000256" key="4">
    <source>
        <dbReference type="ARBA" id="ARBA00023242"/>
    </source>
</evidence>
<accession>A0A423VVM4</accession>
<comment type="subcellular location">
    <subcellularLocation>
        <location evidence="1">Nucleus</location>
    </subcellularLocation>
</comment>
<dbReference type="Gene3D" id="3.30.710.10">
    <property type="entry name" value="Potassium Channel Kv1.1, Chain A"/>
    <property type="match status" value="1"/>
</dbReference>
<comment type="caution">
    <text evidence="5">The sequence shown here is derived from an EMBL/GenBank/DDBJ whole genome shotgun (WGS) entry which is preliminary data.</text>
</comment>
<dbReference type="InterPro" id="IPR011333">
    <property type="entry name" value="SKP1/BTB/POZ_sf"/>
</dbReference>
<gene>
    <name evidence="5" type="ORF">VSDG_05858</name>
</gene>
<comment type="similarity">
    <text evidence="2">Belongs to the SKP1 family.</text>
</comment>
<protein>
    <recommendedName>
        <fullName evidence="3">Elongin-C</fullName>
    </recommendedName>
</protein>
<dbReference type="OrthoDB" id="249087at2759"/>
<keyword evidence="4" id="KW-0539">Nucleus</keyword>
<sequence>MLKRTINPDGGFLESRTGVVRMEDMSAVILEKVVEYLLYWYRYQDKEDVPDMEIPVDMCLELLTAADYLQLDNQFR</sequence>
<name>A0A423VVM4_CYTCH</name>
<dbReference type="STRING" id="252740.A0A423VVM4"/>
<dbReference type="InterPro" id="IPR039948">
    <property type="entry name" value="ELC1"/>
</dbReference>
<reference evidence="5 6" key="1">
    <citation type="submission" date="2015-09" db="EMBL/GenBank/DDBJ databases">
        <title>Host preference determinants of Valsa canker pathogens revealed by comparative genomics.</title>
        <authorList>
            <person name="Yin Z."/>
            <person name="Huang L."/>
        </authorList>
    </citation>
    <scope>NUCLEOTIDE SEQUENCE [LARGE SCALE GENOMIC DNA]</scope>
    <source>
        <strain evidence="5 6">YSFL</strain>
    </source>
</reference>
<proteinExistence type="inferred from homology"/>
<dbReference type="Proteomes" id="UP000284375">
    <property type="component" value="Unassembled WGS sequence"/>
</dbReference>